<gene>
    <name evidence="1" type="ORF">CYPRO_1394</name>
</gene>
<dbReference type="GO" id="GO:0016301">
    <property type="term" value="F:kinase activity"/>
    <property type="evidence" value="ECO:0007669"/>
    <property type="project" value="UniProtKB-KW"/>
</dbReference>
<evidence type="ECO:0000313" key="2">
    <source>
        <dbReference type="Proteomes" id="UP000254808"/>
    </source>
</evidence>
<accession>A0A345UJJ8</accession>
<name>A0A345UJJ8_9BACT</name>
<dbReference type="OrthoDB" id="87655at2"/>
<evidence type="ECO:0000313" key="1">
    <source>
        <dbReference type="EMBL" id="AXJ00650.1"/>
    </source>
</evidence>
<proteinExistence type="predicted"/>
<dbReference type="RefSeq" id="WP_114983923.1">
    <property type="nucleotide sequence ID" value="NZ_CP027806.1"/>
</dbReference>
<keyword evidence="2" id="KW-1185">Reference proteome</keyword>
<organism evidence="1 2">
    <name type="scientific">Cyclonatronum proteinivorum</name>
    <dbReference type="NCBI Taxonomy" id="1457365"/>
    <lineage>
        <taxon>Bacteria</taxon>
        <taxon>Pseudomonadati</taxon>
        <taxon>Balneolota</taxon>
        <taxon>Balneolia</taxon>
        <taxon>Balneolales</taxon>
        <taxon>Cyclonatronaceae</taxon>
        <taxon>Cyclonatronum</taxon>
    </lineage>
</organism>
<keyword evidence="1" id="KW-0808">Transferase</keyword>
<reference evidence="1 2" key="1">
    <citation type="submission" date="2018-03" db="EMBL/GenBank/DDBJ databases">
        <title>Phenotypic and genomic properties of Cyclonatronum proteinivorum gen. nov., sp. nov., a haloalkaliphilic bacteroidete from soda lakes possessing Na+-translocating rhodopsin.</title>
        <authorList>
            <person name="Toshchakov S.V."/>
            <person name="Korzhenkov A."/>
            <person name="Samarov N.I."/>
            <person name="Kublanov I.V."/>
            <person name="Muntyan M.S."/>
            <person name="Sorokin D.Y."/>
        </authorList>
    </citation>
    <scope>NUCLEOTIDE SEQUENCE [LARGE SCALE GENOMIC DNA]</scope>
    <source>
        <strain evidence="1 2">Omega</strain>
    </source>
</reference>
<dbReference type="InterPro" id="IPR027417">
    <property type="entry name" value="P-loop_NTPase"/>
</dbReference>
<dbReference type="EMBL" id="CP027806">
    <property type="protein sequence ID" value="AXJ00650.1"/>
    <property type="molecule type" value="Genomic_DNA"/>
</dbReference>
<dbReference type="Pfam" id="PF13189">
    <property type="entry name" value="Cytidylate_kin2"/>
    <property type="match status" value="1"/>
</dbReference>
<sequence length="235" mass="26699">MISKLTPKNTRSIADYVKEIKETNRLRSGSTLDHPFPTITISREFGCGGYPLAEELVKRLSTKDQKWLLYSRELILDIAKETDLNLELFNESAKSGGSKLFQDLQELLGVAPSDFTRYKLLAQNVRIIGDQGNAVILGAGASILAQKETHFFNVRITGSFNFRVSRVARKLGISRYEAEKMVAEKTDERLEFIQSFSKHDISDPGLYHMVLRNDHFETEHMADLIIEGMKKMNLI</sequence>
<keyword evidence="1" id="KW-0418">Kinase</keyword>
<protein>
    <submittedName>
        <fullName evidence="1">Cytidylate kinase</fullName>
    </submittedName>
</protein>
<dbReference type="Proteomes" id="UP000254808">
    <property type="component" value="Chromosome"/>
</dbReference>
<dbReference type="AlphaFoldDB" id="A0A345UJJ8"/>
<dbReference type="KEGG" id="cprv:CYPRO_1394"/>
<dbReference type="Gene3D" id="3.40.50.300">
    <property type="entry name" value="P-loop containing nucleotide triphosphate hydrolases"/>
    <property type="match status" value="1"/>
</dbReference>